<dbReference type="PANTHER" id="PTHR34584:SF1">
    <property type="entry name" value="NA(+)_H(+) ANTIPORTER SUBUNIT E1"/>
    <property type="match status" value="1"/>
</dbReference>
<dbReference type="InterPro" id="IPR002758">
    <property type="entry name" value="Cation_antiport_E"/>
</dbReference>
<keyword evidence="3" id="KW-1003">Cell membrane</keyword>
<feature type="region of interest" description="Disordered" evidence="7">
    <location>
        <begin position="162"/>
        <end position="181"/>
    </location>
</feature>
<keyword evidence="10" id="KW-1185">Reference proteome</keyword>
<gene>
    <name evidence="9" type="ORF">CKO28_08505</name>
</gene>
<evidence type="ECO:0000256" key="5">
    <source>
        <dbReference type="ARBA" id="ARBA00022989"/>
    </source>
</evidence>
<dbReference type="PANTHER" id="PTHR34584">
    <property type="entry name" value="NA(+)/H(+) ANTIPORTER SUBUNIT E1"/>
    <property type="match status" value="1"/>
</dbReference>
<dbReference type="Proteomes" id="UP001296873">
    <property type="component" value="Unassembled WGS sequence"/>
</dbReference>
<feature type="transmembrane region" description="Helical" evidence="8">
    <location>
        <begin position="80"/>
        <end position="103"/>
    </location>
</feature>
<evidence type="ECO:0000256" key="8">
    <source>
        <dbReference type="SAM" id="Phobius"/>
    </source>
</evidence>
<feature type="compositionally biased region" description="Basic and acidic residues" evidence="7">
    <location>
        <begin position="163"/>
        <end position="181"/>
    </location>
</feature>
<evidence type="ECO:0000256" key="2">
    <source>
        <dbReference type="ARBA" id="ARBA00006228"/>
    </source>
</evidence>
<keyword evidence="6 8" id="KW-0472">Membrane</keyword>
<evidence type="ECO:0000256" key="6">
    <source>
        <dbReference type="ARBA" id="ARBA00023136"/>
    </source>
</evidence>
<accession>A0ABS1DDS3</accession>
<evidence type="ECO:0000256" key="1">
    <source>
        <dbReference type="ARBA" id="ARBA00004651"/>
    </source>
</evidence>
<reference evidence="9 10" key="1">
    <citation type="journal article" date="2020" name="Microorganisms">
        <title>Osmotic Adaptation and Compatible Solute Biosynthesis of Phototrophic Bacteria as Revealed from Genome Analyses.</title>
        <authorList>
            <person name="Imhoff J.F."/>
            <person name="Rahn T."/>
            <person name="Kunzel S."/>
            <person name="Keller A."/>
            <person name="Neulinger S.C."/>
        </authorList>
    </citation>
    <scope>NUCLEOTIDE SEQUENCE [LARGE SCALE GENOMIC DNA]</scope>
    <source>
        <strain evidence="9 10">DSM 9895</strain>
    </source>
</reference>
<proteinExistence type="inferred from homology"/>
<keyword evidence="5 8" id="KW-1133">Transmembrane helix</keyword>
<sequence length="181" mass="20272">MSHNPPQQNAVSDAETVEVPRTAQLNVFALNVVLALAWSLTTGAFSLLNLTVGFVLAYLALWLPWKMWGDDTYFRRPWRILRLMLIFVWELIASATTVAMLVLTPGLKFRSAILAVPLDVKHDLGVTLFANLISLTPGTLSLDVSDDRGTLYVHAMDTEEAEAEKRDMKETFEDPIRKALQ</sequence>
<dbReference type="EMBL" id="NRRL01000016">
    <property type="protein sequence ID" value="MBK1668077.1"/>
    <property type="molecule type" value="Genomic_DNA"/>
</dbReference>
<dbReference type="Pfam" id="PF01899">
    <property type="entry name" value="MNHE"/>
    <property type="match status" value="1"/>
</dbReference>
<comment type="subcellular location">
    <subcellularLocation>
        <location evidence="1">Cell membrane</location>
        <topology evidence="1">Multi-pass membrane protein</topology>
    </subcellularLocation>
</comment>
<comment type="similarity">
    <text evidence="2">Belongs to the CPA3 antiporters (TC 2.A.63) subunit E family.</text>
</comment>
<comment type="caution">
    <text evidence="9">The sequence shown here is derived from an EMBL/GenBank/DDBJ whole genome shotgun (WGS) entry which is preliminary data.</text>
</comment>
<evidence type="ECO:0000256" key="4">
    <source>
        <dbReference type="ARBA" id="ARBA00022692"/>
    </source>
</evidence>
<dbReference type="RefSeq" id="WP_200340243.1">
    <property type="nucleotide sequence ID" value="NZ_NRRL01000016.1"/>
</dbReference>
<evidence type="ECO:0000313" key="10">
    <source>
        <dbReference type="Proteomes" id="UP001296873"/>
    </source>
</evidence>
<feature type="transmembrane region" description="Helical" evidence="8">
    <location>
        <begin position="47"/>
        <end position="65"/>
    </location>
</feature>
<keyword evidence="4 8" id="KW-0812">Transmembrane</keyword>
<protein>
    <recommendedName>
        <fullName evidence="11">Na+/H+ antiporter subunit E</fullName>
    </recommendedName>
</protein>
<organism evidence="9 10">
    <name type="scientific">Rhodovibrio sodomensis</name>
    <dbReference type="NCBI Taxonomy" id="1088"/>
    <lineage>
        <taxon>Bacteria</taxon>
        <taxon>Pseudomonadati</taxon>
        <taxon>Pseudomonadota</taxon>
        <taxon>Alphaproteobacteria</taxon>
        <taxon>Rhodospirillales</taxon>
        <taxon>Rhodovibrionaceae</taxon>
        <taxon>Rhodovibrio</taxon>
    </lineage>
</organism>
<dbReference type="PIRSF" id="PIRSF019239">
    <property type="entry name" value="MrpE"/>
    <property type="match status" value="1"/>
</dbReference>
<evidence type="ECO:0008006" key="11">
    <source>
        <dbReference type="Google" id="ProtNLM"/>
    </source>
</evidence>
<name>A0ABS1DDS3_9PROT</name>
<evidence type="ECO:0000256" key="7">
    <source>
        <dbReference type="SAM" id="MobiDB-lite"/>
    </source>
</evidence>
<evidence type="ECO:0000256" key="3">
    <source>
        <dbReference type="ARBA" id="ARBA00022475"/>
    </source>
</evidence>
<evidence type="ECO:0000313" key="9">
    <source>
        <dbReference type="EMBL" id="MBK1668077.1"/>
    </source>
</evidence>